<keyword evidence="2" id="KW-1185">Reference proteome</keyword>
<accession>A0ABY9RK98</accession>
<sequence>MFKWFNAQQAKEFANQLADLLIEKMPRDNAGKSDKLVKKRSEVIASMLWKIDEFKKNNKLNLYQKAQLGNTFKWRLLEEKFEAEFVNEMTHLVLTSL</sequence>
<proteinExistence type="predicted"/>
<gene>
    <name evidence="1" type="ORF">RF679_05070</name>
</gene>
<dbReference type="Proteomes" id="UP001181355">
    <property type="component" value="Chromosome"/>
</dbReference>
<reference evidence="1" key="1">
    <citation type="submission" date="2023-09" db="EMBL/GenBank/DDBJ databases">
        <title>Undibacterium sp. 20NA77.5 isolated from freshwater.</title>
        <authorList>
            <person name="Le V."/>
            <person name="Ko S.-R."/>
            <person name="Ahn C.-Y."/>
            <person name="Oh H.-M."/>
        </authorList>
    </citation>
    <scope>NUCLEOTIDE SEQUENCE</scope>
    <source>
        <strain evidence="1">20NA77.5</strain>
    </source>
</reference>
<evidence type="ECO:0000313" key="1">
    <source>
        <dbReference type="EMBL" id="WMW81651.1"/>
    </source>
</evidence>
<dbReference type="RefSeq" id="WP_309483129.1">
    <property type="nucleotide sequence ID" value="NZ_CP133720.1"/>
</dbReference>
<protein>
    <submittedName>
        <fullName evidence="1">Uncharacterized protein</fullName>
    </submittedName>
</protein>
<organism evidence="1 2">
    <name type="scientific">Undibacterium cyanobacteriorum</name>
    <dbReference type="NCBI Taxonomy" id="3073561"/>
    <lineage>
        <taxon>Bacteria</taxon>
        <taxon>Pseudomonadati</taxon>
        <taxon>Pseudomonadota</taxon>
        <taxon>Betaproteobacteria</taxon>
        <taxon>Burkholderiales</taxon>
        <taxon>Oxalobacteraceae</taxon>
        <taxon>Undibacterium</taxon>
    </lineage>
</organism>
<dbReference type="EMBL" id="CP133720">
    <property type="protein sequence ID" value="WMW81651.1"/>
    <property type="molecule type" value="Genomic_DNA"/>
</dbReference>
<evidence type="ECO:0000313" key="2">
    <source>
        <dbReference type="Proteomes" id="UP001181355"/>
    </source>
</evidence>
<name>A0ABY9RK98_9BURK</name>